<evidence type="ECO:0000259" key="3">
    <source>
        <dbReference type="Pfam" id="PF02698"/>
    </source>
</evidence>
<dbReference type="GO" id="GO:0005886">
    <property type="term" value="C:plasma membrane"/>
    <property type="evidence" value="ECO:0007669"/>
    <property type="project" value="TreeGrafter"/>
</dbReference>
<sequence>MIRYLRKKNKIIQIVIIFLVVYFLYTLSYHSTNSNKIQQQQQQQNQQQQKQLKDDPYIRNRNTQKPFKIINVESTKKYSKPETPTLSLTSAAASNRDLSLEDEQSVESSTSEVSIEILENHDFFNKETHSKTPSETPTETPSSTPKSTPTPTPSTLKPKIMDDDHKHTKEDVHLDDSTMGTFNSGDMNSQDVVSMFNDKLSTDPMDLDTSQANDGEKLDLYDVGITVLGYKLYEDGMPTKILRDRVNLAAEHYKDLKLQGYFPILLLSGKGKEWLEHDDEQAFASEADAMFSLLVAHNIPPKDIHLDPEATNTAENARNTLQLFLKNDIKRLLVITSDYHVLRSQYIFQTVFPSNIEVEFYGAPTSAQIRKHVAGEEKVLFGYSQRDLSRIGMLDTNESFGYHPIRNLPRWRMIEREIEYDLNHFRTIENGSFLVDYGSNSGYFSLHLAEKLPGATMFSLEGEAINEYRTAATEHETKMKEMNITNNFLCKTKVVSERFKELLEKKHVYEYQLCLSVFHWFGMKTKEEFEEVLHNHLMNAKTTFIELPEPMRYIGKEGQHAWKHVNDWYSGRNEVEIFADLKDKYQMKMTWKILGALIHDNKTVRKVIRVDVRGQDNDKPDEDPRKPLSQKDLEELYHCGKLMHK</sequence>
<feature type="domain" description="DUF218" evidence="3">
    <location>
        <begin position="225"/>
        <end position="355"/>
    </location>
</feature>
<feature type="transmembrane region" description="Helical" evidence="2">
    <location>
        <begin position="12"/>
        <end position="30"/>
    </location>
</feature>
<dbReference type="InParanoid" id="A0A151ZHK0"/>
<name>A0A151ZHK0_TIELA</name>
<keyword evidence="2" id="KW-1133">Transmembrane helix</keyword>
<dbReference type="Pfam" id="PF02698">
    <property type="entry name" value="DUF218"/>
    <property type="match status" value="1"/>
</dbReference>
<comment type="caution">
    <text evidence="4">The sequence shown here is derived from an EMBL/GenBank/DDBJ whole genome shotgun (WGS) entry which is preliminary data.</text>
</comment>
<dbReference type="PANTHER" id="PTHR30336:SF20">
    <property type="entry name" value="DUF218 DOMAIN-CONTAINING PROTEIN"/>
    <property type="match status" value="1"/>
</dbReference>
<evidence type="ECO:0000313" key="4">
    <source>
        <dbReference type="EMBL" id="KYQ93389.1"/>
    </source>
</evidence>
<dbReference type="InterPro" id="IPR003848">
    <property type="entry name" value="DUF218"/>
</dbReference>
<dbReference type="FunCoup" id="A0A151ZHK0">
    <property type="interactions" value="465"/>
</dbReference>
<keyword evidence="2" id="KW-0472">Membrane</keyword>
<feature type="compositionally biased region" description="Low complexity" evidence="1">
    <location>
        <begin position="38"/>
        <end position="50"/>
    </location>
</feature>
<dbReference type="Gene3D" id="3.40.50.150">
    <property type="entry name" value="Vaccinia Virus protein VP39"/>
    <property type="match status" value="1"/>
</dbReference>
<organism evidence="4 5">
    <name type="scientific">Tieghemostelium lacteum</name>
    <name type="common">Slime mold</name>
    <name type="synonym">Dictyostelium lacteum</name>
    <dbReference type="NCBI Taxonomy" id="361077"/>
    <lineage>
        <taxon>Eukaryota</taxon>
        <taxon>Amoebozoa</taxon>
        <taxon>Evosea</taxon>
        <taxon>Eumycetozoa</taxon>
        <taxon>Dictyostelia</taxon>
        <taxon>Dictyosteliales</taxon>
        <taxon>Raperosteliaceae</taxon>
        <taxon>Tieghemostelium</taxon>
    </lineage>
</organism>
<gene>
    <name evidence="4" type="ORF">DLAC_06070</name>
</gene>
<keyword evidence="2" id="KW-0812">Transmembrane</keyword>
<keyword evidence="5" id="KW-1185">Reference proteome</keyword>
<dbReference type="InterPro" id="IPR014729">
    <property type="entry name" value="Rossmann-like_a/b/a_fold"/>
</dbReference>
<feature type="compositionally biased region" description="Low complexity" evidence="1">
    <location>
        <begin position="106"/>
        <end position="117"/>
    </location>
</feature>
<dbReference type="OMA" id="WRMIERE"/>
<dbReference type="Proteomes" id="UP000076078">
    <property type="component" value="Unassembled WGS sequence"/>
</dbReference>
<feature type="compositionally biased region" description="Low complexity" evidence="1">
    <location>
        <begin position="133"/>
        <end position="155"/>
    </location>
</feature>
<dbReference type="CDD" id="cd06259">
    <property type="entry name" value="YdcF-like"/>
    <property type="match status" value="1"/>
</dbReference>
<dbReference type="OrthoDB" id="17725at2759"/>
<dbReference type="SUPFAM" id="SSF53335">
    <property type="entry name" value="S-adenosyl-L-methionine-dependent methyltransferases"/>
    <property type="match status" value="1"/>
</dbReference>
<dbReference type="InterPro" id="IPR051599">
    <property type="entry name" value="Cell_Envelope_Assoc"/>
</dbReference>
<feature type="compositionally biased region" description="Basic and acidic residues" evidence="1">
    <location>
        <begin position="118"/>
        <end position="132"/>
    </location>
</feature>
<proteinExistence type="predicted"/>
<evidence type="ECO:0000313" key="5">
    <source>
        <dbReference type="Proteomes" id="UP000076078"/>
    </source>
</evidence>
<feature type="region of interest" description="Disordered" evidence="1">
    <location>
        <begin position="93"/>
        <end position="163"/>
    </location>
</feature>
<dbReference type="EMBL" id="LODT01000028">
    <property type="protein sequence ID" value="KYQ93389.1"/>
    <property type="molecule type" value="Genomic_DNA"/>
</dbReference>
<protein>
    <recommendedName>
        <fullName evidence="3">DUF218 domain-containing protein</fullName>
    </recommendedName>
</protein>
<dbReference type="AlphaFoldDB" id="A0A151ZHK0"/>
<reference evidence="4 5" key="1">
    <citation type="submission" date="2015-12" db="EMBL/GenBank/DDBJ databases">
        <title>Dictyostelia acquired genes for synthesis and detection of signals that induce cell-type specialization by lateral gene transfer from prokaryotes.</title>
        <authorList>
            <person name="Gloeckner G."/>
            <person name="Schaap P."/>
        </authorList>
    </citation>
    <scope>NUCLEOTIDE SEQUENCE [LARGE SCALE GENOMIC DNA]</scope>
    <source>
        <strain evidence="4 5">TK</strain>
    </source>
</reference>
<dbReference type="PANTHER" id="PTHR30336">
    <property type="entry name" value="INNER MEMBRANE PROTEIN, PROBABLE PERMEASE"/>
    <property type="match status" value="1"/>
</dbReference>
<dbReference type="Gene3D" id="3.40.50.620">
    <property type="entry name" value="HUPs"/>
    <property type="match status" value="1"/>
</dbReference>
<evidence type="ECO:0000256" key="2">
    <source>
        <dbReference type="SAM" id="Phobius"/>
    </source>
</evidence>
<feature type="region of interest" description="Disordered" evidence="1">
    <location>
        <begin position="38"/>
        <end position="66"/>
    </location>
</feature>
<dbReference type="InterPro" id="IPR029063">
    <property type="entry name" value="SAM-dependent_MTases_sf"/>
</dbReference>
<evidence type="ECO:0000256" key="1">
    <source>
        <dbReference type="SAM" id="MobiDB-lite"/>
    </source>
</evidence>
<accession>A0A151ZHK0</accession>